<dbReference type="SUPFAM" id="SSF111304">
    <property type="entry name" value="Recombination protein RecR"/>
    <property type="match status" value="1"/>
</dbReference>
<dbReference type="PROSITE" id="PS50880">
    <property type="entry name" value="TOPRIM"/>
    <property type="match status" value="1"/>
</dbReference>
<dbReference type="EMBL" id="DACSXJ010000004">
    <property type="protein sequence ID" value="HAT3896581.1"/>
    <property type="molecule type" value="Genomic_DNA"/>
</dbReference>
<dbReference type="Pfam" id="PF21175">
    <property type="entry name" value="RecR_C"/>
    <property type="match status" value="1"/>
</dbReference>
<dbReference type="Gene3D" id="6.10.250.240">
    <property type="match status" value="1"/>
</dbReference>
<keyword evidence="2 7" id="KW-0227">DNA damage</keyword>
<proteinExistence type="inferred from homology"/>
<evidence type="ECO:0000313" key="20">
    <source>
        <dbReference type="EMBL" id="OYR04321.1"/>
    </source>
</evidence>
<dbReference type="EMBL" id="CP032184">
    <property type="protein sequence ID" value="AXZ47117.1"/>
    <property type="molecule type" value="Genomic_DNA"/>
</dbReference>
<feature type="domain" description="Toprim" evidence="8">
    <location>
        <begin position="81"/>
        <end position="176"/>
    </location>
</feature>
<dbReference type="InterPro" id="IPR015967">
    <property type="entry name" value="Rcmb_RecR_Znf"/>
</dbReference>
<evidence type="ECO:0000256" key="7">
    <source>
        <dbReference type="HAMAP-Rule" id="MF_00017"/>
    </source>
</evidence>
<evidence type="ECO:0000313" key="15">
    <source>
        <dbReference type="EMBL" id="EMN4144990.1"/>
    </source>
</evidence>
<reference evidence="20 25" key="4">
    <citation type="submission" date="2017-04" db="EMBL/GenBank/DDBJ databases">
        <title>Emergence of KPC-2-producing Citrobacter isolates from sediments of a Chinese river.</title>
        <authorList>
            <person name="Zheng B."/>
        </authorList>
    </citation>
    <scope>NUCLEOTIDE SEQUENCE [LARGE SCALE GENOMIC DNA]</scope>
    <source>
        <strain evidence="20 25">C191</strain>
    </source>
</reference>
<keyword evidence="1 7" id="KW-0479">Metal-binding</keyword>
<evidence type="ECO:0000313" key="9">
    <source>
        <dbReference type="EMBL" id="AXZ47117.1"/>
    </source>
</evidence>
<reference evidence="24" key="2">
    <citation type="submission" date="2015-09" db="EMBL/GenBank/DDBJ databases">
        <title>Prevalence of NDMs in South Africa.</title>
        <authorList>
            <person name="Osei Sekyere J."/>
            <person name="Govinden U."/>
            <person name="Essack S."/>
            <person name="Haldorsen B."/>
            <person name="Samuelsen O."/>
            <person name="Aasnaes B."/>
            <person name="Sundsfjord A."/>
        </authorList>
    </citation>
    <scope>NUCLEOTIDE SEQUENCE [LARGE SCALE GENOMIC DNA]</scope>
    <source>
        <strain evidence="24">ST62:944112508</strain>
    </source>
</reference>
<dbReference type="Proteomes" id="UP001169574">
    <property type="component" value="Unassembled WGS sequence"/>
</dbReference>
<dbReference type="EMBL" id="LJEB01000017">
    <property type="protein sequence ID" value="KPR56889.1"/>
    <property type="molecule type" value="Genomic_DNA"/>
</dbReference>
<dbReference type="GeneID" id="89550124"/>
<dbReference type="GO" id="GO:0008270">
    <property type="term" value="F:zinc ion binding"/>
    <property type="evidence" value="ECO:0007669"/>
    <property type="project" value="UniProtKB-KW"/>
</dbReference>
<dbReference type="EMBL" id="NEFA01000011">
    <property type="protein sequence ID" value="OYR04321.1"/>
    <property type="molecule type" value="Genomic_DNA"/>
</dbReference>
<dbReference type="EMBL" id="DAESCB010000002">
    <property type="protein sequence ID" value="HBH7040962.1"/>
    <property type="molecule type" value="Genomic_DNA"/>
</dbReference>
<dbReference type="RefSeq" id="WP_003021767.1">
    <property type="nucleotide sequence ID" value="NZ_AP026940.1"/>
</dbReference>
<dbReference type="EMBL" id="CP056573">
    <property type="protein sequence ID" value="QLV31809.1"/>
    <property type="molecule type" value="Genomic_DNA"/>
</dbReference>
<dbReference type="FunFam" id="1.10.8.420:FF:000001">
    <property type="entry name" value="Recombination protein RecR"/>
    <property type="match status" value="1"/>
</dbReference>
<evidence type="ECO:0000313" key="21">
    <source>
        <dbReference type="EMBL" id="QLV31809.1"/>
    </source>
</evidence>
<evidence type="ECO:0000313" key="27">
    <source>
        <dbReference type="Proteomes" id="UP000512222"/>
    </source>
</evidence>
<dbReference type="PANTHER" id="PTHR30446">
    <property type="entry name" value="RECOMBINATION PROTEIN RECR"/>
    <property type="match status" value="1"/>
</dbReference>
<evidence type="ECO:0000313" key="25">
    <source>
        <dbReference type="Proteomes" id="UP000215827"/>
    </source>
</evidence>
<dbReference type="PANTHER" id="PTHR30446:SF0">
    <property type="entry name" value="RECOMBINATION PROTEIN RECR"/>
    <property type="match status" value="1"/>
</dbReference>
<evidence type="ECO:0000259" key="8">
    <source>
        <dbReference type="PROSITE" id="PS50880"/>
    </source>
</evidence>
<dbReference type="Proteomes" id="UP001164536">
    <property type="component" value="Chromosome"/>
</dbReference>
<reference evidence="10" key="11">
    <citation type="submission" date="2022-05" db="EMBL/GenBank/DDBJ databases">
        <authorList>
            <person name="Alioto T."/>
            <person name="Alioto T."/>
            <person name="Gomez Garrido J."/>
        </authorList>
    </citation>
    <scope>NUCLEOTIDE SEQUENCE</scope>
    <source>
        <strain evidence="10">112</strain>
    </source>
</reference>
<reference evidence="18 24" key="3">
    <citation type="journal article" date="2017" name="PLoS ONE">
        <title>Genomic and phenotypic characterisation of fluoroquinolone resistance mechanisms in Enterobacteriaceae in Durban, South Africa.</title>
        <authorList>
            <person name="Osei Sekyere J."/>
            <person name="Amoako D.G."/>
        </authorList>
    </citation>
    <scope>NUCLEOTIDE SEQUENCE [LARGE SCALE GENOMIC DNA]</scope>
    <source>
        <strain evidence="18 24">ST62:944112508</strain>
    </source>
</reference>
<dbReference type="Proteomes" id="UP000885148">
    <property type="component" value="Unassembled WGS sequence"/>
</dbReference>
<name>A0A0A5T261_CITFR</name>
<keyword evidence="5 7" id="KW-0233">DNA recombination</keyword>
<dbReference type="InterPro" id="IPR023627">
    <property type="entry name" value="Rcmb_RecR"/>
</dbReference>
<evidence type="ECO:0000313" key="23">
    <source>
        <dbReference type="Proteomes" id="UP000019194"/>
    </source>
</evidence>
<dbReference type="Proteomes" id="UP000512222">
    <property type="component" value="Chromosome"/>
</dbReference>
<dbReference type="AlphaFoldDB" id="A0A0A5T261"/>
<reference evidence="12" key="9">
    <citation type="submission" date="2021-07" db="EMBL/GenBank/DDBJ databases">
        <authorList>
            <consortium name="Clinical and Environmental Microbiology Branch: Whole genome sequencing antimicrobial resistance pathogens in the healthcare setting"/>
        </authorList>
    </citation>
    <scope>NUCLEOTIDE SEQUENCE</scope>
    <source>
        <strain evidence="12">2021DK-00049</strain>
        <strain evidence="15">2023GN-00102</strain>
        <strain evidence="13">2023GN-00287</strain>
        <strain evidence="14">Whole organism</strain>
    </source>
</reference>
<dbReference type="NCBIfam" id="TIGR00615">
    <property type="entry name" value="recR"/>
    <property type="match status" value="1"/>
</dbReference>
<dbReference type="Proteomes" id="UP000050520">
    <property type="component" value="Unassembled WGS sequence"/>
</dbReference>
<dbReference type="Pfam" id="PF21176">
    <property type="entry name" value="RecR_HhH"/>
    <property type="match status" value="1"/>
</dbReference>
<evidence type="ECO:0000313" key="13">
    <source>
        <dbReference type="EMBL" id="ELV3679488.1"/>
    </source>
</evidence>
<evidence type="ECO:0000313" key="19">
    <source>
        <dbReference type="EMBL" id="MDW2758040.1"/>
    </source>
</evidence>
<feature type="zinc finger region" description="C4-type" evidence="7">
    <location>
        <begin position="57"/>
        <end position="72"/>
    </location>
</feature>
<evidence type="ECO:0000256" key="3">
    <source>
        <dbReference type="ARBA" id="ARBA00022771"/>
    </source>
</evidence>
<dbReference type="InterPro" id="IPR034137">
    <property type="entry name" value="TOPRIM_RecR"/>
</dbReference>
<evidence type="ECO:0000256" key="1">
    <source>
        <dbReference type="ARBA" id="ARBA00022723"/>
    </source>
</evidence>
<gene>
    <name evidence="7 18" type="primary">recR</name>
    <name evidence="10" type="ORF">AI2935V1_3688</name>
    <name evidence="9" type="ORF">AM363_09195</name>
    <name evidence="18" type="ORF">AN672_04175</name>
    <name evidence="20" type="ORF">B9P89_11825</name>
    <name evidence="21" type="ORF">HV178_18320</name>
    <name evidence="16" type="ORF">I9Y29_000988</name>
    <name evidence="17" type="ORF">KV121_000981</name>
    <name evidence="12" type="ORF">KY227_000926</name>
    <name evidence="22" type="ORF">O4000_17815</name>
    <name evidence="14" type="ORF">P7U51_001030</name>
    <name evidence="15" type="ORF">PQQ21_002245</name>
    <name evidence="19" type="ORF">RYZ67_06030</name>
    <name evidence="13" type="ORF">SGX49_001899</name>
</gene>
<dbReference type="Pfam" id="PF02132">
    <property type="entry name" value="RecR_ZnF"/>
    <property type="match status" value="1"/>
</dbReference>
<evidence type="ECO:0000313" key="11">
    <source>
        <dbReference type="EMBL" id="CDL37627.1"/>
    </source>
</evidence>
<organism evidence="18 24">
    <name type="scientific">Citrobacter freundii</name>
    <dbReference type="NCBI Taxonomy" id="546"/>
    <lineage>
        <taxon>Bacteria</taxon>
        <taxon>Pseudomonadati</taxon>
        <taxon>Pseudomonadota</taxon>
        <taxon>Gammaproteobacteria</taxon>
        <taxon>Enterobacterales</taxon>
        <taxon>Enterobacteriaceae</taxon>
        <taxon>Citrobacter</taxon>
        <taxon>Citrobacter freundii complex</taxon>
    </lineage>
</organism>
<accession>A0A0A5T261</accession>
<dbReference type="EMBL" id="CP114564">
    <property type="protein sequence ID" value="WAZ56139.1"/>
    <property type="molecule type" value="Genomic_DNA"/>
</dbReference>
<dbReference type="EMBL" id="CBWP010000028">
    <property type="protein sequence ID" value="CDL37627.1"/>
    <property type="molecule type" value="Genomic_DNA"/>
</dbReference>
<keyword evidence="4 7" id="KW-0862">Zinc</keyword>
<evidence type="ECO:0000313" key="18">
    <source>
        <dbReference type="EMBL" id="KPR56889.1"/>
    </source>
</evidence>
<dbReference type="EMBL" id="ABKLER030000008">
    <property type="protein sequence ID" value="EMN4144990.1"/>
    <property type="molecule type" value="Genomic_DNA"/>
</dbReference>
<dbReference type="HAMAP" id="MF_00017">
    <property type="entry name" value="RecR"/>
    <property type="match status" value="1"/>
</dbReference>
<dbReference type="Proteomes" id="UP000215827">
    <property type="component" value="Unassembled WGS sequence"/>
</dbReference>
<dbReference type="EMBL" id="ABBJDF010000004">
    <property type="protein sequence ID" value="EHT9937891.1"/>
    <property type="molecule type" value="Genomic_DNA"/>
</dbReference>
<dbReference type="FunFam" id="3.40.1360.10:FF:000001">
    <property type="entry name" value="Recombination protein RecR"/>
    <property type="match status" value="1"/>
</dbReference>
<reference evidence="16" key="5">
    <citation type="journal article" date="2018" name="Genome Biol.">
        <title>SKESA: strategic k-mer extension for scrupulous assemblies.</title>
        <authorList>
            <person name="Souvorov A."/>
            <person name="Agarwala R."/>
            <person name="Lipman D.J."/>
        </authorList>
    </citation>
    <scope>NUCLEOTIDE SEQUENCE</scope>
    <source>
        <strain evidence="17">91871</strain>
        <strain evidence="16">O50</strain>
    </source>
</reference>
<reference evidence="17" key="10">
    <citation type="submission" date="2021-07" db="EMBL/GenBank/DDBJ databases">
        <authorList>
            <consortium name="NCBI Pathogen Detection Project"/>
        </authorList>
    </citation>
    <scope>NUCLEOTIDE SEQUENCE</scope>
    <source>
        <strain evidence="17">91871</strain>
        <strain evidence="16">O50</strain>
    </source>
</reference>
<dbReference type="OrthoDB" id="9802672at2"/>
<dbReference type="Gene3D" id="1.10.8.420">
    <property type="entry name" value="RecR Domain 1"/>
    <property type="match status" value="1"/>
</dbReference>
<evidence type="ECO:0000313" key="22">
    <source>
        <dbReference type="EMBL" id="WAZ56139.1"/>
    </source>
</evidence>
<keyword evidence="6 7" id="KW-0234">DNA repair</keyword>
<comment type="similarity">
    <text evidence="7">Belongs to the RecR family.</text>
</comment>
<reference evidence="11 23" key="1">
    <citation type="submission" date="2013-10" db="EMBL/GenBank/DDBJ databases">
        <title>Antibiotic resistance diversity of beta-lactamase producers in the General Hospital Vienna.</title>
        <authorList>
            <person name="Barisic I."/>
            <person name="Mitteregger D."/>
            <person name="Hirschl A.M."/>
            <person name="Noehammer C."/>
            <person name="Wiesinger-Mayr H."/>
        </authorList>
    </citation>
    <scope>NUCLEOTIDE SEQUENCE [LARGE SCALE GENOMIC DNA]</scope>
    <source>
        <strain evidence="11 23">ISC11</strain>
    </source>
</reference>
<dbReference type="EMBL" id="ABOSXX010000006">
    <property type="protein sequence ID" value="ELV3679488.1"/>
    <property type="molecule type" value="Genomic_DNA"/>
</dbReference>
<dbReference type="EMBL" id="ABLGCN030000002">
    <property type="protein sequence ID" value="EMM7456568.1"/>
    <property type="molecule type" value="Genomic_DNA"/>
</dbReference>
<evidence type="ECO:0000256" key="5">
    <source>
        <dbReference type="ARBA" id="ARBA00023172"/>
    </source>
</evidence>
<dbReference type="Pfam" id="PF13662">
    <property type="entry name" value="Toprim_4"/>
    <property type="match status" value="1"/>
</dbReference>
<evidence type="ECO:0000313" key="12">
    <source>
        <dbReference type="EMBL" id="EHT9937891.1"/>
    </source>
</evidence>
<dbReference type="Proteomes" id="UP000019194">
    <property type="component" value="Unassembled WGS sequence"/>
</dbReference>
<dbReference type="CDD" id="cd01025">
    <property type="entry name" value="TOPRIM_recR"/>
    <property type="match status" value="1"/>
</dbReference>
<dbReference type="PROSITE" id="PS01300">
    <property type="entry name" value="RECR"/>
    <property type="match status" value="1"/>
</dbReference>
<evidence type="ECO:0000256" key="6">
    <source>
        <dbReference type="ARBA" id="ARBA00023204"/>
    </source>
</evidence>
<evidence type="ECO:0000256" key="4">
    <source>
        <dbReference type="ARBA" id="ARBA00022833"/>
    </source>
</evidence>
<reference evidence="9 26" key="6">
    <citation type="submission" date="2018-09" db="EMBL/GenBank/DDBJ databases">
        <title>Whole genome sequencing of Citrobacter freundii AR_0116.</title>
        <authorList>
            <person name="Conlan S."/>
            <person name="Thomas P.J."/>
            <person name="Mullikin J."/>
            <person name="Frank K.M."/>
            <person name="Segre J.A."/>
        </authorList>
    </citation>
    <scope>NUCLEOTIDE SEQUENCE [LARGE SCALE GENOMIC DNA]</scope>
    <source>
        <strain evidence="9 26">AR_0116</strain>
    </source>
</reference>
<sequence>MQTSPLLTQLMEALRCLPGVGPKSAQRMAFTLLQRDRSGGMRLAQALTKAMSEIGHCADCRTFTEQDVCNICSNPRRQENGQICVVESPADIYAIEQTGQFSGRYFVLMGHLSPLDGIGPDDIGLDRLEQRLASEQINELILATNPTVEGEATANYIAELCMQYGVEASRIAHGVPVGGELEMVDGTTLSHSLAGRHKIKF</sequence>
<evidence type="ECO:0000313" key="10">
    <source>
        <dbReference type="EMBL" id="CAH6606991.1"/>
    </source>
</evidence>
<reference evidence="21" key="8">
    <citation type="journal article" date="2021" name="Microb. Genom.">
        <title>A genomic epidemiological study shows that prevalence of antimicrobial resistance in Enterobacterales is associated with the livestock host, as well as antimicrobial usage.</title>
        <authorList>
            <person name="AbuOun M."/>
            <person name="Jones H."/>
            <person name="Stubberfield E."/>
            <person name="Gilson D."/>
            <person name="Shaw L.P."/>
            <person name="Hubbard A.T.M."/>
            <person name="Chau K.K."/>
            <person name="Sebra R."/>
            <person name="Peto T.E.A."/>
            <person name="Crook D.W."/>
            <person name="Read D.S."/>
            <person name="Gweon H.S."/>
            <person name="Walker A.S."/>
            <person name="Stoesser N."/>
            <person name="Smith R.P."/>
            <person name="Anjum M.F."/>
            <person name="On Behalf Of The Rehab Consortium."/>
        </authorList>
    </citation>
    <scope>NUCLEOTIDE SEQUENCE</scope>
    <source>
        <strain evidence="21">RHBSTW-00370</strain>
    </source>
</reference>
<dbReference type="Proteomes" id="UP000855471">
    <property type="component" value="Unassembled WGS sequence"/>
</dbReference>
<reference evidence="27" key="7">
    <citation type="submission" date="2020-06" db="EMBL/GenBank/DDBJ databases">
        <title>REHAB project genomes.</title>
        <authorList>
            <person name="Shaw L.P."/>
        </authorList>
    </citation>
    <scope>NUCLEOTIDE SEQUENCE [LARGE SCALE GENOMIC DNA]</scope>
    <source>
        <strain evidence="27">RHBSTW-00370</strain>
    </source>
</reference>
<reference evidence="22" key="12">
    <citation type="submission" date="2022-12" db="EMBL/GenBank/DDBJ databases">
        <title>2953647.</title>
        <authorList>
            <person name="Hergert J."/>
            <person name="Casey R."/>
            <person name="Wagner J."/>
            <person name="Young E.L."/>
            <person name="Oakeson K.F."/>
        </authorList>
    </citation>
    <scope>NUCLEOTIDE SEQUENCE</scope>
    <source>
        <strain evidence="22">2953647</strain>
    </source>
</reference>
<dbReference type="EMBL" id="JAWPBU010000004">
    <property type="protein sequence ID" value="MDW2758040.1"/>
    <property type="molecule type" value="Genomic_DNA"/>
</dbReference>
<evidence type="ECO:0000313" key="14">
    <source>
        <dbReference type="EMBL" id="EMM7456568.1"/>
    </source>
</evidence>
<protein>
    <recommendedName>
        <fullName evidence="7">Recombination protein RecR</fullName>
    </recommendedName>
</protein>
<evidence type="ECO:0000313" key="26">
    <source>
        <dbReference type="Proteomes" id="UP000263627"/>
    </source>
</evidence>
<keyword evidence="28" id="KW-1185">Reference proteome</keyword>
<dbReference type="InterPro" id="IPR006171">
    <property type="entry name" value="TOPRIM_dom"/>
</dbReference>
<dbReference type="STRING" id="1333848.CFNIH1_12520"/>
<evidence type="ECO:0000313" key="24">
    <source>
        <dbReference type="Proteomes" id="UP000050520"/>
    </source>
</evidence>
<evidence type="ECO:0000313" key="28">
    <source>
        <dbReference type="Proteomes" id="UP001164536"/>
    </source>
</evidence>
<dbReference type="Proteomes" id="UP001279522">
    <property type="component" value="Unassembled WGS sequence"/>
</dbReference>
<dbReference type="InterPro" id="IPR000093">
    <property type="entry name" value="DNA_Rcmb_RecR"/>
</dbReference>
<evidence type="ECO:0000256" key="2">
    <source>
        <dbReference type="ARBA" id="ARBA00022763"/>
    </source>
</evidence>
<dbReference type="GO" id="GO:0006281">
    <property type="term" value="P:DNA repair"/>
    <property type="evidence" value="ECO:0007669"/>
    <property type="project" value="UniProtKB-UniRule"/>
</dbReference>
<evidence type="ECO:0000313" key="17">
    <source>
        <dbReference type="EMBL" id="HBH7040962.1"/>
    </source>
</evidence>
<evidence type="ECO:0000313" key="16">
    <source>
        <dbReference type="EMBL" id="HAT3896581.1"/>
    </source>
</evidence>
<keyword evidence="3 7" id="KW-0863">Zinc-finger</keyword>
<reference evidence="19" key="13">
    <citation type="submission" date="2023-10" db="EMBL/GenBank/DDBJ databases">
        <title>Fecal carriage and genetic characteristics of carbapenem-resistant Enterobacterales among healthy adults from four provinces of China.</title>
        <authorList>
            <person name="Li Y."/>
            <person name="Zhang R."/>
        </authorList>
    </citation>
    <scope>NUCLEOTIDE SEQUENCE</scope>
    <source>
        <strain evidence="19">HN-136</strain>
    </source>
</reference>
<dbReference type="GO" id="GO:0006310">
    <property type="term" value="P:DNA recombination"/>
    <property type="evidence" value="ECO:0007669"/>
    <property type="project" value="UniProtKB-UniRule"/>
</dbReference>
<dbReference type="SMART" id="SM00493">
    <property type="entry name" value="TOPRIM"/>
    <property type="match status" value="1"/>
</dbReference>
<dbReference type="Proteomes" id="UP000263627">
    <property type="component" value="Chromosome"/>
</dbReference>
<dbReference type="EMBL" id="OW995941">
    <property type="protein sequence ID" value="CAH6606991.1"/>
    <property type="molecule type" value="Genomic_DNA"/>
</dbReference>
<dbReference type="GO" id="GO:0003677">
    <property type="term" value="F:DNA binding"/>
    <property type="evidence" value="ECO:0007669"/>
    <property type="project" value="UniProtKB-UniRule"/>
</dbReference>
<dbReference type="Proteomes" id="UP001278087">
    <property type="component" value="Unassembled WGS sequence"/>
</dbReference>
<dbReference type="Gene3D" id="3.40.1360.10">
    <property type="match status" value="1"/>
</dbReference>
<comment type="function">
    <text evidence="7">May play a role in DNA repair. It seems to be involved in an RecBC-independent recombinational process of DNA repair. It may act with RecF and RecO.</text>
</comment>
<dbReference type="Proteomes" id="UP000789647">
    <property type="component" value="Chromosome"/>
</dbReference>